<keyword evidence="3" id="KW-1185">Reference proteome</keyword>
<evidence type="ECO:0000313" key="2">
    <source>
        <dbReference type="EMBL" id="KAI1616426.1"/>
    </source>
</evidence>
<dbReference type="AlphaFoldDB" id="A0AAN6E1Z3"/>
<comment type="caution">
    <text evidence="2">The sequence shown here is derived from an EMBL/GenBank/DDBJ whole genome shotgun (WGS) entry which is preliminary data.</text>
</comment>
<protein>
    <submittedName>
        <fullName evidence="2">Uncharacterized protein</fullName>
    </submittedName>
</protein>
<feature type="compositionally biased region" description="Basic and acidic residues" evidence="1">
    <location>
        <begin position="24"/>
        <end position="88"/>
    </location>
</feature>
<evidence type="ECO:0000313" key="3">
    <source>
        <dbReference type="Proteomes" id="UP001203852"/>
    </source>
</evidence>
<evidence type="ECO:0000256" key="1">
    <source>
        <dbReference type="SAM" id="MobiDB-lite"/>
    </source>
</evidence>
<dbReference type="EMBL" id="MU404351">
    <property type="protein sequence ID" value="KAI1616426.1"/>
    <property type="molecule type" value="Genomic_DNA"/>
</dbReference>
<proteinExistence type="predicted"/>
<name>A0AAN6E1Z3_9EURO</name>
<organism evidence="2 3">
    <name type="scientific">Exophiala viscosa</name>
    <dbReference type="NCBI Taxonomy" id="2486360"/>
    <lineage>
        <taxon>Eukaryota</taxon>
        <taxon>Fungi</taxon>
        <taxon>Dikarya</taxon>
        <taxon>Ascomycota</taxon>
        <taxon>Pezizomycotina</taxon>
        <taxon>Eurotiomycetes</taxon>
        <taxon>Chaetothyriomycetidae</taxon>
        <taxon>Chaetothyriales</taxon>
        <taxon>Herpotrichiellaceae</taxon>
        <taxon>Exophiala</taxon>
    </lineage>
</organism>
<accession>A0AAN6E1Z3</accession>
<feature type="region of interest" description="Disordered" evidence="1">
    <location>
        <begin position="1"/>
        <end position="129"/>
    </location>
</feature>
<sequence length="179" mass="19754">MATNHSEEHSYVSAPDEGTSHTQHVGEKAIHPEPPKRRDSKFGHVMDSLRRSFSTEHEPSLDRKSSQHEAHLRKVREQDEVDRARAAEEMVWESGETKESTSPAVEARRNSWGWPGLGTTDDAADAWDEPDKRLRASKNAGKATPMELRAEAAAYGAFGNAAENENYGWPGLGGLPGPK</sequence>
<reference evidence="2" key="1">
    <citation type="journal article" date="2022" name="bioRxiv">
        <title>Deciphering the potential niche of two novel black yeast fungi from a biological soil crust based on their genomes, phenotypes, and melanin regulation.</title>
        <authorList>
            <consortium name="DOE Joint Genome Institute"/>
            <person name="Carr E.C."/>
            <person name="Barton Q."/>
            <person name="Grambo S."/>
            <person name="Sullivan M."/>
            <person name="Renfro C.M."/>
            <person name="Kuo A."/>
            <person name="Pangilinan J."/>
            <person name="Lipzen A."/>
            <person name="Keymanesh K."/>
            <person name="Savage E."/>
            <person name="Barry K."/>
            <person name="Grigoriev I.V."/>
            <person name="Riekhof W.R."/>
            <person name="Harris S.S."/>
        </authorList>
    </citation>
    <scope>NUCLEOTIDE SEQUENCE</scope>
    <source>
        <strain evidence="2">JF 03-4F</strain>
    </source>
</reference>
<dbReference type="Proteomes" id="UP001203852">
    <property type="component" value="Unassembled WGS sequence"/>
</dbReference>
<gene>
    <name evidence="2" type="ORF">EDD36DRAFT_135346</name>
</gene>
<feature type="compositionally biased region" description="Basic and acidic residues" evidence="1">
    <location>
        <begin position="1"/>
        <end position="10"/>
    </location>
</feature>